<organism evidence="1 2">
    <name type="scientific">Tumebacillus amylolyticus</name>
    <dbReference type="NCBI Taxonomy" id="2801339"/>
    <lineage>
        <taxon>Bacteria</taxon>
        <taxon>Bacillati</taxon>
        <taxon>Bacillota</taxon>
        <taxon>Bacilli</taxon>
        <taxon>Bacillales</taxon>
        <taxon>Alicyclobacillaceae</taxon>
        <taxon>Tumebacillus</taxon>
    </lineage>
</organism>
<evidence type="ECO:0000313" key="2">
    <source>
        <dbReference type="Proteomes" id="UP000602284"/>
    </source>
</evidence>
<dbReference type="Proteomes" id="UP000602284">
    <property type="component" value="Unassembled WGS sequence"/>
</dbReference>
<proteinExistence type="predicted"/>
<name>A0ABS1J654_9BACL</name>
<reference evidence="1 2" key="1">
    <citation type="submission" date="2021-01" db="EMBL/GenBank/DDBJ databases">
        <title>Tumebacillus sp. strain ITR2 16S ribosomal RNA gene Genome sequencing and assembly.</title>
        <authorList>
            <person name="Kang M."/>
        </authorList>
    </citation>
    <scope>NUCLEOTIDE SEQUENCE [LARGE SCALE GENOMIC DNA]</scope>
    <source>
        <strain evidence="1 2">ITR2</strain>
    </source>
</reference>
<dbReference type="EMBL" id="JAEQNB010000001">
    <property type="protein sequence ID" value="MBL0385763.1"/>
    <property type="molecule type" value="Genomic_DNA"/>
</dbReference>
<evidence type="ECO:0000313" key="1">
    <source>
        <dbReference type="EMBL" id="MBL0385763.1"/>
    </source>
</evidence>
<gene>
    <name evidence="1" type="ORF">JJB07_03795</name>
</gene>
<keyword evidence="2" id="KW-1185">Reference proteome</keyword>
<accession>A0ABS1J654</accession>
<sequence length="154" mass="17982">MQKIFEDTFSELQADMVSICLEYVRDRADKIYIYCSHEEGMISSNFFYCINGQIVKKNKLNDALTQNANFAYDTSVERQRGVVRVINDNILGLINLCKKYSREMPTEMKLVYDVEKNKLVAEYKYDLVYTPDPDKTADDIVSEWFEQVRADNGK</sequence>
<comment type="caution">
    <text evidence="1">The sequence shown here is derived from an EMBL/GenBank/DDBJ whole genome shotgun (WGS) entry which is preliminary data.</text>
</comment>
<dbReference type="RefSeq" id="WP_201631252.1">
    <property type="nucleotide sequence ID" value="NZ_JAEQNB010000001.1"/>
</dbReference>
<protein>
    <submittedName>
        <fullName evidence="1">DUF600 domain-containing protein</fullName>
    </submittedName>
</protein>